<dbReference type="GO" id="GO:0016887">
    <property type="term" value="F:ATP hydrolysis activity"/>
    <property type="evidence" value="ECO:0007669"/>
    <property type="project" value="InterPro"/>
</dbReference>
<comment type="similarity">
    <text evidence="2 12">Belongs to the cation transport ATPase (P-type) (TC 3.A.3) family. Type IB subfamily.</text>
</comment>
<dbReference type="EMBL" id="WLVL01000017">
    <property type="protein sequence ID" value="MTB71117.1"/>
    <property type="molecule type" value="Genomic_DNA"/>
</dbReference>
<evidence type="ECO:0000256" key="10">
    <source>
        <dbReference type="ARBA" id="ARBA00049360"/>
    </source>
</evidence>
<keyword evidence="3 12" id="KW-0812">Transmembrane</keyword>
<accession>A0A6I3IBR0</accession>
<dbReference type="GO" id="GO:0043682">
    <property type="term" value="F:P-type divalent copper transporter activity"/>
    <property type="evidence" value="ECO:0007669"/>
    <property type="project" value="TreeGrafter"/>
</dbReference>
<protein>
    <recommendedName>
        <fullName evidence="11">Cation-transporting P-type ATPase B</fullName>
    </recommendedName>
</protein>
<dbReference type="PANTHER" id="PTHR43520:SF8">
    <property type="entry name" value="P-TYPE CU(+) TRANSPORTER"/>
    <property type="match status" value="1"/>
</dbReference>
<dbReference type="PROSITE" id="PS01047">
    <property type="entry name" value="HMA_1"/>
    <property type="match status" value="1"/>
</dbReference>
<dbReference type="InterPro" id="IPR018303">
    <property type="entry name" value="ATPase_P-typ_P_site"/>
</dbReference>
<dbReference type="FunFam" id="3.30.70.100:FF:000005">
    <property type="entry name" value="Copper-exporting P-type ATPase A"/>
    <property type="match status" value="1"/>
</dbReference>
<dbReference type="Pfam" id="PF00702">
    <property type="entry name" value="Hydrolase"/>
    <property type="match status" value="1"/>
</dbReference>
<dbReference type="SUPFAM" id="SSF56784">
    <property type="entry name" value="HAD-like"/>
    <property type="match status" value="1"/>
</dbReference>
<feature type="transmembrane region" description="Helical" evidence="12">
    <location>
        <begin position="214"/>
        <end position="232"/>
    </location>
</feature>
<dbReference type="CDD" id="cd02094">
    <property type="entry name" value="P-type_ATPase_Cu-like"/>
    <property type="match status" value="1"/>
</dbReference>
<feature type="transmembrane region" description="Helical" evidence="12">
    <location>
        <begin position="152"/>
        <end position="170"/>
    </location>
</feature>
<evidence type="ECO:0000259" key="13">
    <source>
        <dbReference type="PROSITE" id="PS50846"/>
    </source>
</evidence>
<keyword evidence="5 12" id="KW-0547">Nucleotide-binding</keyword>
<dbReference type="NCBIfam" id="TIGR01512">
    <property type="entry name" value="ATPase-IB2_Cd"/>
    <property type="match status" value="1"/>
</dbReference>
<comment type="catalytic activity">
    <reaction evidence="10">
        <text>ATP + H2O = ADP + phosphate + H(+)</text>
        <dbReference type="Rhea" id="RHEA:13065"/>
        <dbReference type="ChEBI" id="CHEBI:15377"/>
        <dbReference type="ChEBI" id="CHEBI:15378"/>
        <dbReference type="ChEBI" id="CHEBI:30616"/>
        <dbReference type="ChEBI" id="CHEBI:43474"/>
        <dbReference type="ChEBI" id="CHEBI:456216"/>
    </reaction>
</comment>
<dbReference type="Pfam" id="PF00403">
    <property type="entry name" value="HMA"/>
    <property type="match status" value="1"/>
</dbReference>
<evidence type="ECO:0000256" key="1">
    <source>
        <dbReference type="ARBA" id="ARBA00004651"/>
    </source>
</evidence>
<dbReference type="InterPro" id="IPR023299">
    <property type="entry name" value="ATPase_P-typ_cyto_dom_N"/>
</dbReference>
<evidence type="ECO:0000313" key="15">
    <source>
        <dbReference type="Proteomes" id="UP000431092"/>
    </source>
</evidence>
<feature type="transmembrane region" description="Helical" evidence="12">
    <location>
        <begin position="372"/>
        <end position="393"/>
    </location>
</feature>
<dbReference type="InterPro" id="IPR027256">
    <property type="entry name" value="P-typ_ATPase_IB"/>
</dbReference>
<dbReference type="GO" id="GO:0055070">
    <property type="term" value="P:copper ion homeostasis"/>
    <property type="evidence" value="ECO:0007669"/>
    <property type="project" value="TreeGrafter"/>
</dbReference>
<keyword evidence="6 12" id="KW-0067">ATP-binding</keyword>
<dbReference type="CDD" id="cd00371">
    <property type="entry name" value="HMA"/>
    <property type="match status" value="1"/>
</dbReference>
<dbReference type="NCBIfam" id="TIGR01511">
    <property type="entry name" value="ATPase-IB1_Cu"/>
    <property type="match status" value="1"/>
</dbReference>
<dbReference type="SFLD" id="SFLDS00003">
    <property type="entry name" value="Haloacid_Dehalogenase"/>
    <property type="match status" value="1"/>
</dbReference>
<comment type="subcellular location">
    <subcellularLocation>
        <location evidence="1">Cell membrane</location>
        <topology evidence="1">Multi-pass membrane protein</topology>
    </subcellularLocation>
</comment>
<feature type="transmembrane region" description="Helical" evidence="12">
    <location>
        <begin position="128"/>
        <end position="146"/>
    </location>
</feature>
<proteinExistence type="inferred from homology"/>
<evidence type="ECO:0000256" key="11">
    <source>
        <dbReference type="ARBA" id="ARBA00074171"/>
    </source>
</evidence>
<dbReference type="Gene3D" id="2.70.150.10">
    <property type="entry name" value="Calcium-transporting ATPase, cytoplasmic transduction domain A"/>
    <property type="match status" value="1"/>
</dbReference>
<evidence type="ECO:0000256" key="4">
    <source>
        <dbReference type="ARBA" id="ARBA00022723"/>
    </source>
</evidence>
<dbReference type="InterPro" id="IPR036412">
    <property type="entry name" value="HAD-like_sf"/>
</dbReference>
<feature type="transmembrane region" description="Helical" evidence="12">
    <location>
        <begin position="399"/>
        <end position="421"/>
    </location>
</feature>
<keyword evidence="15" id="KW-1185">Reference proteome</keyword>
<dbReference type="PRINTS" id="PR00119">
    <property type="entry name" value="CATATPASE"/>
</dbReference>
<feature type="transmembrane region" description="Helical" evidence="12">
    <location>
        <begin position="708"/>
        <end position="727"/>
    </location>
</feature>
<name>A0A6I3IBR0_9MICO</name>
<dbReference type="SUPFAM" id="SSF81653">
    <property type="entry name" value="Calcium ATPase, transduction domain A"/>
    <property type="match status" value="1"/>
</dbReference>
<dbReference type="Proteomes" id="UP000431092">
    <property type="component" value="Unassembled WGS sequence"/>
</dbReference>
<dbReference type="Pfam" id="PF00122">
    <property type="entry name" value="E1-E2_ATPase"/>
    <property type="match status" value="1"/>
</dbReference>
<dbReference type="InterPro" id="IPR001757">
    <property type="entry name" value="P_typ_ATPase"/>
</dbReference>
<evidence type="ECO:0000256" key="2">
    <source>
        <dbReference type="ARBA" id="ARBA00006024"/>
    </source>
</evidence>
<dbReference type="SUPFAM" id="SSF81665">
    <property type="entry name" value="Calcium ATPase, transmembrane domain M"/>
    <property type="match status" value="1"/>
</dbReference>
<feature type="transmembrane region" description="Helical" evidence="12">
    <location>
        <begin position="190"/>
        <end position="208"/>
    </location>
</feature>
<dbReference type="PRINTS" id="PR00120">
    <property type="entry name" value="HATPASE"/>
</dbReference>
<dbReference type="PROSITE" id="PS50846">
    <property type="entry name" value="HMA_2"/>
    <property type="match status" value="1"/>
</dbReference>
<dbReference type="NCBIfam" id="TIGR01525">
    <property type="entry name" value="ATPase-IB_hvy"/>
    <property type="match status" value="1"/>
</dbReference>
<evidence type="ECO:0000256" key="9">
    <source>
        <dbReference type="ARBA" id="ARBA00023136"/>
    </source>
</evidence>
<keyword evidence="12" id="KW-1003">Cell membrane</keyword>
<dbReference type="InterPro" id="IPR023214">
    <property type="entry name" value="HAD_sf"/>
</dbReference>
<dbReference type="GO" id="GO:0005886">
    <property type="term" value="C:plasma membrane"/>
    <property type="evidence" value="ECO:0007669"/>
    <property type="project" value="UniProtKB-SubCell"/>
</dbReference>
<keyword evidence="7" id="KW-1278">Translocase</keyword>
<dbReference type="PROSITE" id="PS00154">
    <property type="entry name" value="ATPASE_E1_E2"/>
    <property type="match status" value="1"/>
</dbReference>
<dbReference type="InterPro" id="IPR006121">
    <property type="entry name" value="HMA_dom"/>
</dbReference>
<dbReference type="PROSITE" id="PS01229">
    <property type="entry name" value="COF_2"/>
    <property type="match status" value="1"/>
</dbReference>
<keyword evidence="14" id="KW-0378">Hydrolase</keyword>
<dbReference type="FunFam" id="2.70.150.10:FF:000002">
    <property type="entry name" value="Copper-transporting ATPase 1, putative"/>
    <property type="match status" value="1"/>
</dbReference>
<dbReference type="GO" id="GO:0005507">
    <property type="term" value="F:copper ion binding"/>
    <property type="evidence" value="ECO:0007669"/>
    <property type="project" value="TreeGrafter"/>
</dbReference>
<organism evidence="14 15">
    <name type="scientific">Arsenicicoccus cauae</name>
    <dbReference type="NCBI Taxonomy" id="2663847"/>
    <lineage>
        <taxon>Bacteria</taxon>
        <taxon>Bacillati</taxon>
        <taxon>Actinomycetota</taxon>
        <taxon>Actinomycetes</taxon>
        <taxon>Micrococcales</taxon>
        <taxon>Intrasporangiaceae</taxon>
        <taxon>Arsenicicoccus</taxon>
    </lineage>
</organism>
<keyword evidence="9 12" id="KW-0472">Membrane</keyword>
<evidence type="ECO:0000256" key="5">
    <source>
        <dbReference type="ARBA" id="ARBA00022741"/>
    </source>
</evidence>
<reference evidence="14 15" key="1">
    <citation type="submission" date="2019-11" db="EMBL/GenBank/DDBJ databases">
        <title>Whole genome sequencing identifies a novel species of the genus Arsenicicoccus isolated from human blood.</title>
        <authorList>
            <person name="Jeong J.H."/>
            <person name="Kweon O.J."/>
            <person name="Kim H.R."/>
            <person name="Kim T.-H."/>
            <person name="Ha S.-M."/>
            <person name="Lee M.-K."/>
        </authorList>
    </citation>
    <scope>NUCLEOTIDE SEQUENCE [LARGE SCALE GENOMIC DNA]</scope>
    <source>
        <strain evidence="14 15">MKL-02</strain>
    </source>
</reference>
<dbReference type="InterPro" id="IPR059000">
    <property type="entry name" value="ATPase_P-type_domA"/>
</dbReference>
<dbReference type="InterPro" id="IPR044492">
    <property type="entry name" value="P_typ_ATPase_HD_dom"/>
</dbReference>
<evidence type="ECO:0000256" key="8">
    <source>
        <dbReference type="ARBA" id="ARBA00022989"/>
    </source>
</evidence>
<dbReference type="SUPFAM" id="SSF55008">
    <property type="entry name" value="HMA, heavy metal-associated domain"/>
    <property type="match status" value="1"/>
</dbReference>
<dbReference type="Gene3D" id="3.40.1110.10">
    <property type="entry name" value="Calcium-transporting ATPase, cytoplasmic domain N"/>
    <property type="match status" value="1"/>
</dbReference>
<dbReference type="Gene3D" id="3.30.70.100">
    <property type="match status" value="1"/>
</dbReference>
<dbReference type="SFLD" id="SFLDF00027">
    <property type="entry name" value="p-type_atpase"/>
    <property type="match status" value="1"/>
</dbReference>
<feature type="transmembrane region" description="Helical" evidence="12">
    <location>
        <begin position="733"/>
        <end position="750"/>
    </location>
</feature>
<dbReference type="Gene3D" id="3.40.50.1000">
    <property type="entry name" value="HAD superfamily/HAD-like"/>
    <property type="match status" value="1"/>
</dbReference>
<feature type="domain" description="HMA" evidence="13">
    <location>
        <begin position="18"/>
        <end position="82"/>
    </location>
</feature>
<dbReference type="InterPro" id="IPR036163">
    <property type="entry name" value="HMA_dom_sf"/>
</dbReference>
<dbReference type="NCBIfam" id="TIGR01494">
    <property type="entry name" value="ATPase_P-type"/>
    <property type="match status" value="1"/>
</dbReference>
<dbReference type="SFLD" id="SFLDG00002">
    <property type="entry name" value="C1.7:_P-type_atpase_like"/>
    <property type="match status" value="1"/>
</dbReference>
<evidence type="ECO:0000313" key="14">
    <source>
        <dbReference type="EMBL" id="MTB71117.1"/>
    </source>
</evidence>
<gene>
    <name evidence="14" type="primary">cadA</name>
    <name evidence="14" type="ORF">GGG17_03835</name>
</gene>
<dbReference type="InterPro" id="IPR008250">
    <property type="entry name" value="ATPase_P-typ_transduc_dom_A_sf"/>
</dbReference>
<evidence type="ECO:0000256" key="3">
    <source>
        <dbReference type="ARBA" id="ARBA00022692"/>
    </source>
</evidence>
<dbReference type="RefSeq" id="WP_154592535.1">
    <property type="nucleotide sequence ID" value="NZ_WLVL01000017.1"/>
</dbReference>
<comment type="caution">
    <text evidence="14">The sequence shown here is derived from an EMBL/GenBank/DDBJ whole genome shotgun (WGS) entry which is preliminary data.</text>
</comment>
<keyword evidence="8 12" id="KW-1133">Transmembrane helix</keyword>
<sequence length="758" mass="78156">MTPRPAATPAAQSGADLHEVDLAIGGMTCASCSSRVERKLNKLDGVQASVNLATEKAHVTYPTALTVADLVAVVEQTGYTATELRRGAAGGPREGLAETETAAQAGSGPAYGIDQVMSRASLRTRLEIALPLTVFVVVMAMVPAAHHLLGGIRPWAELALTTPVAIWAAWPFHRSAIINARHKASTMDTLVSIGVSAAFLWSLVATLAGSAGHMYYEVAAVVTTFLLAGRVAEHRARTSGRSALTSLLELGAKDVAVQRIDPQTRSTREVRVPIGELQVGDQFVVRPGEKVATDGVVVDGTSALDRSVVTGESVPVDVGPGDEVTGATTNAHGRLIVRATRVGSETTLASITRLVEAAQTGKAPVQRLADRISAVFVPVVLVIAVLTFAGWLVSGQGAAAALSAAVSVLVVACPCALGLATPTALLVGTGRGAELGVLIKGPEILESTRRIDTVVLDKTGTVTTGKATLVDVTPSGRLTPTAALQAAASVEAGSEHPVAQAIVRAAQQRGIELRPISDFTNLPGMGARATIKGTEVTVGKASLFDVVPGDLESLDRVGTTVHVGWGGVAYAALTVADEVRPTSPASLEALRDLGLRTMLLTGDNKRTARQVAEEVGINPADVIAEVLPSDKHEAIARLQREGRVVAMVGDGVNDAAALAQADLGLAMGSGTDVAMDSADIVLVRPEIGAVADAIGLSRRTLAIVKQNLAWAFGYNVVAIPLAVLGLLNPMVSGAAMALSSVLVVTNSLRLKAFGRSRA</sequence>
<keyword evidence="4 12" id="KW-0479">Metal-binding</keyword>
<dbReference type="GO" id="GO:0005524">
    <property type="term" value="F:ATP binding"/>
    <property type="evidence" value="ECO:0007669"/>
    <property type="project" value="UniProtKB-UniRule"/>
</dbReference>
<evidence type="ECO:0000256" key="7">
    <source>
        <dbReference type="ARBA" id="ARBA00022967"/>
    </source>
</evidence>
<dbReference type="AlphaFoldDB" id="A0A6I3IBR0"/>
<dbReference type="InterPro" id="IPR023298">
    <property type="entry name" value="ATPase_P-typ_TM_dom_sf"/>
</dbReference>
<evidence type="ECO:0000256" key="6">
    <source>
        <dbReference type="ARBA" id="ARBA00022840"/>
    </source>
</evidence>
<dbReference type="PANTHER" id="PTHR43520">
    <property type="entry name" value="ATP7, ISOFORM B"/>
    <property type="match status" value="1"/>
</dbReference>
<dbReference type="InterPro" id="IPR017969">
    <property type="entry name" value="Heavy-metal-associated_CS"/>
</dbReference>
<evidence type="ECO:0000256" key="12">
    <source>
        <dbReference type="RuleBase" id="RU362081"/>
    </source>
</evidence>